<name>A0A2G5VP50_9PELO</name>
<dbReference type="AlphaFoldDB" id="A0A2G5VP50"/>
<reference evidence="3" key="1">
    <citation type="submission" date="2017-10" db="EMBL/GenBank/DDBJ databases">
        <title>Rapid genome shrinkage in a self-fertile nematode reveals novel sperm competition proteins.</title>
        <authorList>
            <person name="Yin D."/>
            <person name="Schwarz E.M."/>
            <person name="Thomas C.G."/>
            <person name="Felde R.L."/>
            <person name="Korf I.F."/>
            <person name="Cutter A.D."/>
            <person name="Schartner C.M."/>
            <person name="Ralston E.J."/>
            <person name="Meyer B.J."/>
            <person name="Haag E.S."/>
        </authorList>
    </citation>
    <scope>NUCLEOTIDE SEQUENCE [LARGE SCALE GENOMIC DNA]</scope>
    <source>
        <strain evidence="3">JU1422</strain>
    </source>
</reference>
<comment type="caution">
    <text evidence="2">The sequence shown here is derived from an EMBL/GenBank/DDBJ whole genome shotgun (WGS) entry which is preliminary data.</text>
</comment>
<evidence type="ECO:0000313" key="2">
    <source>
        <dbReference type="EMBL" id="PIC53450.1"/>
    </source>
</evidence>
<sequence length="217" mass="24599">MTGSPAKSVDAFGASDDETERPLPEDQIEEEDKENKKEKKREKKKEKNPKRSRTEDRSSHPASKRVNKEVDEDPNDSGPLHDDRLETETVHNQVIEMVDYVSRQQCLEQKISLDNLAKTVEIQGEYVHKLLNEIRELTAVNKQANIYRKSTSTFDAADCGDQHLNSGQPFLETTPTRHWIIRGFLTVPRQAQREPSSGAIGHEVVNADYGTPLAVDH</sequence>
<protein>
    <submittedName>
        <fullName evidence="2">Uncharacterized protein</fullName>
    </submittedName>
</protein>
<gene>
    <name evidence="2" type="primary">Cnig_chr_I.g3149</name>
    <name evidence="2" type="ORF">B9Z55_003149</name>
</gene>
<accession>A0A2G5VP50</accession>
<dbReference type="Proteomes" id="UP000230233">
    <property type="component" value="Chromosome I"/>
</dbReference>
<feature type="region of interest" description="Disordered" evidence="1">
    <location>
        <begin position="1"/>
        <end position="86"/>
    </location>
</feature>
<proteinExistence type="predicted"/>
<evidence type="ECO:0000313" key="3">
    <source>
        <dbReference type="Proteomes" id="UP000230233"/>
    </source>
</evidence>
<feature type="compositionally biased region" description="Basic residues" evidence="1">
    <location>
        <begin position="38"/>
        <end position="51"/>
    </location>
</feature>
<dbReference type="EMBL" id="PDUG01000001">
    <property type="protein sequence ID" value="PIC53450.1"/>
    <property type="molecule type" value="Genomic_DNA"/>
</dbReference>
<keyword evidence="3" id="KW-1185">Reference proteome</keyword>
<evidence type="ECO:0000256" key="1">
    <source>
        <dbReference type="SAM" id="MobiDB-lite"/>
    </source>
</evidence>
<organism evidence="2 3">
    <name type="scientific">Caenorhabditis nigoni</name>
    <dbReference type="NCBI Taxonomy" id="1611254"/>
    <lineage>
        <taxon>Eukaryota</taxon>
        <taxon>Metazoa</taxon>
        <taxon>Ecdysozoa</taxon>
        <taxon>Nematoda</taxon>
        <taxon>Chromadorea</taxon>
        <taxon>Rhabditida</taxon>
        <taxon>Rhabditina</taxon>
        <taxon>Rhabditomorpha</taxon>
        <taxon>Rhabditoidea</taxon>
        <taxon>Rhabditidae</taxon>
        <taxon>Peloderinae</taxon>
        <taxon>Caenorhabditis</taxon>
    </lineage>
</organism>